<dbReference type="RefSeq" id="WP_066671365.1">
    <property type="nucleotide sequence ID" value="NZ_LYVF01000195.1"/>
</dbReference>
<keyword evidence="3" id="KW-1185">Reference proteome</keyword>
<evidence type="ECO:0000313" key="3">
    <source>
        <dbReference type="Proteomes" id="UP000078532"/>
    </source>
</evidence>
<organism evidence="2 3">
    <name type="scientific">Desulfotomaculum copahuensis</name>
    <dbReference type="NCBI Taxonomy" id="1838280"/>
    <lineage>
        <taxon>Bacteria</taxon>
        <taxon>Bacillati</taxon>
        <taxon>Bacillota</taxon>
        <taxon>Clostridia</taxon>
        <taxon>Eubacteriales</taxon>
        <taxon>Desulfotomaculaceae</taxon>
        <taxon>Desulfotomaculum</taxon>
    </lineage>
</organism>
<sequence>YKEKIELDLFENTRDLFDLDVDMVFWDTTSTYFEGRGPVELGRYGYSKDHRPDRIQVMIGVVMTRVGIPIAHEVFPGNTSDAATFRQIIAKVRQRFNLTRVIFVGDRGMVSKDILDDLDKDRIEYIVGMRMRKIKDVGAVLKTGGRYRTVKENLKVKEVWHDADRYIVCYNPVQAEYDKHARDEMARKLAEQLKSGGIKSLVGNRGYRKYLLLNKEAVVGIDHEAMQQEARFDGKYVLRTNTQMSTEEAALAYKDLWRVERAFRKMKSSLDLRPVFHWKDSRVRGHIMVCFLALVLESALQRKLVEKNIKVEYIYLLRDLQQLKAVELSIGDEKFLCRTELAGKAYEAFKALGIRPSLQIAEIKNRENGITNQNGHMSNSHHTPSLF</sequence>
<dbReference type="GO" id="GO:0004803">
    <property type="term" value="F:transposase activity"/>
    <property type="evidence" value="ECO:0007669"/>
    <property type="project" value="InterPro"/>
</dbReference>
<evidence type="ECO:0000259" key="1">
    <source>
        <dbReference type="Pfam" id="PF01609"/>
    </source>
</evidence>
<reference evidence="2 3" key="1">
    <citation type="submission" date="2016-04" db="EMBL/GenBank/DDBJ databases">
        <authorList>
            <person name="Evans L.H."/>
            <person name="Alamgir A."/>
            <person name="Owens N."/>
            <person name="Weber N.D."/>
            <person name="Virtaneva K."/>
            <person name="Barbian K."/>
            <person name="Babar A."/>
            <person name="Rosenke K."/>
        </authorList>
    </citation>
    <scope>NUCLEOTIDE SEQUENCE [LARGE SCALE GENOMIC DNA]</scope>
    <source>
        <strain evidence="2 3">LMa1</strain>
    </source>
</reference>
<dbReference type="STRING" id="1838280.A6M21_15800"/>
<name>A0A1B7LAW9_9FIRM</name>
<dbReference type="PANTHER" id="PTHR34614">
    <property type="match status" value="1"/>
</dbReference>
<accession>A0A1B7LAW9</accession>
<dbReference type="Pfam" id="PF01609">
    <property type="entry name" value="DDE_Tnp_1"/>
    <property type="match status" value="1"/>
</dbReference>
<comment type="caution">
    <text evidence="2">The sequence shown here is derived from an EMBL/GenBank/DDBJ whole genome shotgun (WGS) entry which is preliminary data.</text>
</comment>
<feature type="non-terminal residue" evidence="2">
    <location>
        <position position="1"/>
    </location>
</feature>
<gene>
    <name evidence="2" type="ORF">A6M21_15800</name>
</gene>
<feature type="domain" description="Transposase IS4-like" evidence="1">
    <location>
        <begin position="21"/>
        <end position="296"/>
    </location>
</feature>
<dbReference type="InterPro" id="IPR047654">
    <property type="entry name" value="IS1634_transpos"/>
</dbReference>
<proteinExistence type="predicted"/>
<dbReference type="AlphaFoldDB" id="A0A1B7LAW9"/>
<dbReference type="InterPro" id="IPR002559">
    <property type="entry name" value="Transposase_11"/>
</dbReference>
<dbReference type="PANTHER" id="PTHR34614:SF2">
    <property type="entry name" value="TRANSPOSASE IS4-LIKE DOMAIN-CONTAINING PROTEIN"/>
    <property type="match status" value="1"/>
</dbReference>
<dbReference type="OrthoDB" id="9767746at2"/>
<dbReference type="Proteomes" id="UP000078532">
    <property type="component" value="Unassembled WGS sequence"/>
</dbReference>
<protein>
    <submittedName>
        <fullName evidence="2">Transposase</fullName>
    </submittedName>
</protein>
<dbReference type="EMBL" id="LYVF01000195">
    <property type="protein sequence ID" value="OAT79492.1"/>
    <property type="molecule type" value="Genomic_DNA"/>
</dbReference>
<dbReference type="GO" id="GO:0006313">
    <property type="term" value="P:DNA transposition"/>
    <property type="evidence" value="ECO:0007669"/>
    <property type="project" value="InterPro"/>
</dbReference>
<evidence type="ECO:0000313" key="2">
    <source>
        <dbReference type="EMBL" id="OAT79492.1"/>
    </source>
</evidence>
<dbReference type="GO" id="GO:0003677">
    <property type="term" value="F:DNA binding"/>
    <property type="evidence" value="ECO:0007669"/>
    <property type="project" value="InterPro"/>
</dbReference>
<dbReference type="NCBIfam" id="NF033559">
    <property type="entry name" value="transpos_IS1634"/>
    <property type="match status" value="1"/>
</dbReference>